<dbReference type="AlphaFoldDB" id="A0A0A9EBJ7"/>
<evidence type="ECO:0000313" key="1">
    <source>
        <dbReference type="EMBL" id="JAD95295.1"/>
    </source>
</evidence>
<organism evidence="1">
    <name type="scientific">Arundo donax</name>
    <name type="common">Giant reed</name>
    <name type="synonym">Donax arundinaceus</name>
    <dbReference type="NCBI Taxonomy" id="35708"/>
    <lineage>
        <taxon>Eukaryota</taxon>
        <taxon>Viridiplantae</taxon>
        <taxon>Streptophyta</taxon>
        <taxon>Embryophyta</taxon>
        <taxon>Tracheophyta</taxon>
        <taxon>Spermatophyta</taxon>
        <taxon>Magnoliopsida</taxon>
        <taxon>Liliopsida</taxon>
        <taxon>Poales</taxon>
        <taxon>Poaceae</taxon>
        <taxon>PACMAD clade</taxon>
        <taxon>Arundinoideae</taxon>
        <taxon>Arundineae</taxon>
        <taxon>Arundo</taxon>
    </lineage>
</organism>
<protein>
    <submittedName>
        <fullName evidence="1">Uncharacterized protein</fullName>
    </submittedName>
</protein>
<proteinExistence type="predicted"/>
<reference evidence="1" key="2">
    <citation type="journal article" date="2015" name="Data Brief">
        <title>Shoot transcriptome of the giant reed, Arundo donax.</title>
        <authorList>
            <person name="Barrero R.A."/>
            <person name="Guerrero F.D."/>
            <person name="Moolhuijzen P."/>
            <person name="Goolsby J.A."/>
            <person name="Tidwell J."/>
            <person name="Bellgard S.E."/>
            <person name="Bellgard M.I."/>
        </authorList>
    </citation>
    <scope>NUCLEOTIDE SEQUENCE</scope>
    <source>
        <tissue evidence="1">Shoot tissue taken approximately 20 cm above the soil surface</tissue>
    </source>
</reference>
<name>A0A0A9EBJ7_ARUDO</name>
<reference evidence="1" key="1">
    <citation type="submission" date="2014-09" db="EMBL/GenBank/DDBJ databases">
        <authorList>
            <person name="Magalhaes I.L.F."/>
            <person name="Oliveira U."/>
            <person name="Santos F.R."/>
            <person name="Vidigal T.H.D.A."/>
            <person name="Brescovit A.D."/>
            <person name="Santos A.J."/>
        </authorList>
    </citation>
    <scope>NUCLEOTIDE SEQUENCE</scope>
    <source>
        <tissue evidence="1">Shoot tissue taken approximately 20 cm above the soil surface</tissue>
    </source>
</reference>
<dbReference type="EMBL" id="GBRH01202600">
    <property type="protein sequence ID" value="JAD95295.1"/>
    <property type="molecule type" value="Transcribed_RNA"/>
</dbReference>
<sequence>MPTTASQSEFLTWQSRQQWSEVQVKLHKLYLNHQVHLFSA</sequence>
<accession>A0A0A9EBJ7</accession>